<dbReference type="EMBL" id="CM039170">
    <property type="protein sequence ID" value="KAH9801532.1"/>
    <property type="molecule type" value="Genomic_DNA"/>
</dbReference>
<gene>
    <name evidence="1" type="ORF">KPL71_001071</name>
</gene>
<reference evidence="2" key="1">
    <citation type="journal article" date="2023" name="Hortic. Res.">
        <title>A chromosome-level phased genome enabling allele-level studies in sweet orange: a case study on citrus Huanglongbing tolerance.</title>
        <authorList>
            <person name="Wu B."/>
            <person name="Yu Q."/>
            <person name="Deng Z."/>
            <person name="Duan Y."/>
            <person name="Luo F."/>
            <person name="Gmitter F. Jr."/>
        </authorList>
    </citation>
    <scope>NUCLEOTIDE SEQUENCE [LARGE SCALE GENOMIC DNA]</scope>
    <source>
        <strain evidence="2">cv. Valencia</strain>
    </source>
</reference>
<proteinExistence type="predicted"/>
<comment type="caution">
    <text evidence="1">The sequence shown here is derived from an EMBL/GenBank/DDBJ whole genome shotgun (WGS) entry which is preliminary data.</text>
</comment>
<dbReference type="Proteomes" id="UP000829398">
    <property type="component" value="Chromosome 1"/>
</dbReference>
<evidence type="ECO:0000313" key="1">
    <source>
        <dbReference type="EMBL" id="KAH9801532.1"/>
    </source>
</evidence>
<evidence type="ECO:0000313" key="2">
    <source>
        <dbReference type="Proteomes" id="UP000829398"/>
    </source>
</evidence>
<sequence>MGNPKQKWTAEEEEALRAGVAKHGTGKWKNIQRDPEFNPFLFSRSNIDLKDKWRNMSVSAPREKSRTLKPKAGSDAPAVPLSTPQTSALPAAVPIDASADPITDESARSSAPKYNALIFEAISALKEPNGSDVSAILSYIEQRLEVPPNFRRLLSSRLRRLVAQEKLEKVQNCFKVKEDASLGTKTPNPKQKDTRPKLLHSTNDVSPADTVQEAAAAAAGQVADAENKSFVAAEAVKEAERVSRMAEDTDSLLQLAKEIFERCNIRNIILPFFFRVIHLYFICIHILFWT</sequence>
<protein>
    <submittedName>
        <fullName evidence="1">Single myb histone 4</fullName>
    </submittedName>
</protein>
<keyword evidence="2" id="KW-1185">Reference proteome</keyword>
<name>A0ACB8NUF3_CITSI</name>
<accession>A0ACB8NUF3</accession>
<organism evidence="1 2">
    <name type="scientific">Citrus sinensis</name>
    <name type="common">Sweet orange</name>
    <name type="synonym">Citrus aurantium var. sinensis</name>
    <dbReference type="NCBI Taxonomy" id="2711"/>
    <lineage>
        <taxon>Eukaryota</taxon>
        <taxon>Viridiplantae</taxon>
        <taxon>Streptophyta</taxon>
        <taxon>Embryophyta</taxon>
        <taxon>Tracheophyta</taxon>
        <taxon>Spermatophyta</taxon>
        <taxon>Magnoliopsida</taxon>
        <taxon>eudicotyledons</taxon>
        <taxon>Gunneridae</taxon>
        <taxon>Pentapetalae</taxon>
        <taxon>rosids</taxon>
        <taxon>malvids</taxon>
        <taxon>Sapindales</taxon>
        <taxon>Rutaceae</taxon>
        <taxon>Aurantioideae</taxon>
        <taxon>Citrus</taxon>
    </lineage>
</organism>